<evidence type="ECO:0000313" key="4">
    <source>
        <dbReference type="EMBL" id="KAL3827629.1"/>
    </source>
</evidence>
<dbReference type="PANTHER" id="PTHR46230">
    <property type="match status" value="1"/>
</dbReference>
<reference evidence="4 5" key="1">
    <citation type="submission" date="2024-10" db="EMBL/GenBank/DDBJ databases">
        <title>Updated reference genomes for cyclostephanoid diatoms.</title>
        <authorList>
            <person name="Roberts W.R."/>
            <person name="Alverson A.J."/>
        </authorList>
    </citation>
    <scope>NUCLEOTIDE SEQUENCE [LARGE SCALE GENOMIC DNA]</scope>
    <source>
        <strain evidence="4 5">AJA228-03</strain>
    </source>
</reference>
<keyword evidence="5" id="KW-1185">Reference proteome</keyword>
<accession>A0ABD3SSM8</accession>
<feature type="region of interest" description="Disordered" evidence="1">
    <location>
        <begin position="85"/>
        <end position="115"/>
    </location>
</feature>
<dbReference type="InterPro" id="IPR003808">
    <property type="entry name" value="Fe-S_metab-assoc_dom"/>
</dbReference>
<feature type="domain" description="Fe-S metabolism associated" evidence="3">
    <location>
        <begin position="137"/>
        <end position="278"/>
    </location>
</feature>
<dbReference type="Pfam" id="PF02657">
    <property type="entry name" value="SufE"/>
    <property type="match status" value="1"/>
</dbReference>
<comment type="caution">
    <text evidence="4">The sequence shown here is derived from an EMBL/GenBank/DDBJ whole genome shotgun (WGS) entry which is preliminary data.</text>
</comment>
<evidence type="ECO:0000256" key="1">
    <source>
        <dbReference type="SAM" id="MobiDB-lite"/>
    </source>
</evidence>
<dbReference type="Gene3D" id="3.10.20.90">
    <property type="entry name" value="Phosphatidylinositol 3-kinase Catalytic Subunit, Chain A, domain 1"/>
    <property type="match status" value="1"/>
</dbReference>
<dbReference type="Pfam" id="PF01722">
    <property type="entry name" value="BolA"/>
    <property type="match status" value="1"/>
</dbReference>
<dbReference type="Proteomes" id="UP001530377">
    <property type="component" value="Unassembled WGS sequence"/>
</dbReference>
<sequence>MKAATPFLIAGVPIAGLALQSWSAANAWTHPPANSIVVPRSSSSRPRAVGGSIGDPKSRPRRGMDTWRDGEMTMTTTIATITTTTATAAHSSPPPSSSADDGTTTTTTTTTAASGDDVIDDIDSLCLTPQLRMMTLAFASIPDERTRHKQLLHMASTLPDVDDDVRVSENRVPGCLSRVYVDCTATRRRRIGDGGDGGGYGDDDDDDDDGVWAVEYRGDSDGLLTKGLLALLIRGLNDRTPDEIDAIDPKFIKAARITQSLTPGRNNGFLNMLAVMKKKAREAVERANDEGGGGGRGGGEIDVEGAASATKNTMTTTTTTTTGGPMYGAILAALTKSLKPKSIELVDESHKHAGHAGIKGTGRALLYIVSDAFEGLNLVKRHKLIYALLGDVMPRIHALAIVARSTSEVE</sequence>
<dbReference type="InterPro" id="IPR036065">
    <property type="entry name" value="BolA-like_sf"/>
</dbReference>
<dbReference type="PANTHER" id="PTHR46230:SF3">
    <property type="entry name" value="SUFE-LIKE PROTEIN 1, CHLOROPLASTIC_MITOCHONDRIAL"/>
    <property type="match status" value="1"/>
</dbReference>
<evidence type="ECO:0000313" key="5">
    <source>
        <dbReference type="Proteomes" id="UP001530377"/>
    </source>
</evidence>
<evidence type="ECO:0000259" key="3">
    <source>
        <dbReference type="Pfam" id="PF02657"/>
    </source>
</evidence>
<gene>
    <name evidence="4" type="ORF">ACHAXA_000502</name>
</gene>
<evidence type="ECO:0000256" key="2">
    <source>
        <dbReference type="SAM" id="SignalP"/>
    </source>
</evidence>
<feature type="chain" id="PRO_5044882870" description="Fe-S metabolism associated domain-containing protein" evidence="2">
    <location>
        <begin position="28"/>
        <end position="410"/>
    </location>
</feature>
<feature type="compositionally biased region" description="Low complexity" evidence="1">
    <location>
        <begin position="37"/>
        <end position="50"/>
    </location>
</feature>
<feature type="signal peptide" evidence="2">
    <location>
        <begin position="1"/>
        <end position="27"/>
    </location>
</feature>
<dbReference type="AlphaFoldDB" id="A0ABD3SSM8"/>
<dbReference type="EMBL" id="JALLPB020000001">
    <property type="protein sequence ID" value="KAL3827629.1"/>
    <property type="molecule type" value="Genomic_DNA"/>
</dbReference>
<dbReference type="SUPFAM" id="SSF82657">
    <property type="entry name" value="BolA-like"/>
    <property type="match status" value="1"/>
</dbReference>
<keyword evidence="2" id="KW-0732">Signal</keyword>
<feature type="compositionally biased region" description="Basic and acidic residues" evidence="1">
    <location>
        <begin position="56"/>
        <end position="67"/>
    </location>
</feature>
<feature type="region of interest" description="Disordered" evidence="1">
    <location>
        <begin position="37"/>
        <end position="67"/>
    </location>
</feature>
<proteinExistence type="predicted"/>
<dbReference type="SUPFAM" id="SSF82649">
    <property type="entry name" value="SufE/NifU"/>
    <property type="match status" value="1"/>
</dbReference>
<name>A0ABD3SSM8_9STRA</name>
<dbReference type="Gene3D" id="3.90.1010.10">
    <property type="match status" value="1"/>
</dbReference>
<dbReference type="InterPro" id="IPR002634">
    <property type="entry name" value="BolA"/>
</dbReference>
<protein>
    <recommendedName>
        <fullName evidence="3">Fe-S metabolism associated domain-containing protein</fullName>
    </recommendedName>
</protein>
<organism evidence="4 5">
    <name type="scientific">Cyclostephanos tholiformis</name>
    <dbReference type="NCBI Taxonomy" id="382380"/>
    <lineage>
        <taxon>Eukaryota</taxon>
        <taxon>Sar</taxon>
        <taxon>Stramenopiles</taxon>
        <taxon>Ochrophyta</taxon>
        <taxon>Bacillariophyta</taxon>
        <taxon>Coscinodiscophyceae</taxon>
        <taxon>Thalassiosirophycidae</taxon>
        <taxon>Stephanodiscales</taxon>
        <taxon>Stephanodiscaceae</taxon>
        <taxon>Cyclostephanos</taxon>
    </lineage>
</organism>